<dbReference type="InterPro" id="IPR002514">
    <property type="entry name" value="Transposase_8"/>
</dbReference>
<accession>A0A106C2F7</accession>
<dbReference type="GO" id="GO:0006313">
    <property type="term" value="P:DNA transposition"/>
    <property type="evidence" value="ECO:0007669"/>
    <property type="project" value="InterPro"/>
</dbReference>
<dbReference type="Proteomes" id="UP000055702">
    <property type="component" value="Unassembled WGS sequence"/>
</dbReference>
<proteinExistence type="inferred from homology"/>
<dbReference type="SUPFAM" id="SSF46689">
    <property type="entry name" value="Homeodomain-like"/>
    <property type="match status" value="1"/>
</dbReference>
<reference evidence="2 3" key="1">
    <citation type="submission" date="2016-01" db="EMBL/GenBank/DDBJ databases">
        <title>Draft genome of the antarctic isolate Shewanella frigidimarina Ag06-30.</title>
        <authorList>
            <person name="Parmeciano Di Noto G."/>
            <person name="Vazquez S."/>
            <person name="Mac Cormack W."/>
            <person name="Iriarte A."/>
            <person name="Quiroga C."/>
        </authorList>
    </citation>
    <scope>NUCLEOTIDE SEQUENCE [LARGE SCALE GENOMIC DNA]</scope>
    <source>
        <strain evidence="2 3">Ag06-30</strain>
    </source>
</reference>
<dbReference type="Gene3D" id="1.10.10.60">
    <property type="entry name" value="Homeodomain-like"/>
    <property type="match status" value="1"/>
</dbReference>
<evidence type="ECO:0000313" key="2">
    <source>
        <dbReference type="EMBL" id="KVX02991.1"/>
    </source>
</evidence>
<dbReference type="Pfam" id="PF01527">
    <property type="entry name" value="HTH_Tnp_1"/>
    <property type="match status" value="1"/>
</dbReference>
<dbReference type="RefSeq" id="WP_059744685.1">
    <property type="nucleotide sequence ID" value="NZ_JBOZOX010000007.1"/>
</dbReference>
<comment type="similarity">
    <text evidence="1">Belongs to the transposase 8 family.</text>
</comment>
<protein>
    <submittedName>
        <fullName evidence="2">Transposase</fullName>
    </submittedName>
</protein>
<dbReference type="GO" id="GO:0004803">
    <property type="term" value="F:transposase activity"/>
    <property type="evidence" value="ECO:0007669"/>
    <property type="project" value="InterPro"/>
</dbReference>
<dbReference type="EMBL" id="LRDC01000002">
    <property type="protein sequence ID" value="KVX02991.1"/>
    <property type="molecule type" value="Genomic_DNA"/>
</dbReference>
<evidence type="ECO:0000313" key="3">
    <source>
        <dbReference type="Proteomes" id="UP000055702"/>
    </source>
</evidence>
<sequence length="83" mass="9498">MNMSNARQYPVDLQKQVINEVKNHNRLLSDVAKQYGVSAKTVYQWVRTNDSRQTENKGAIVSEIAYLQQKIAQLSQQLQTMAS</sequence>
<comment type="caution">
    <text evidence="2">The sequence shown here is derived from an EMBL/GenBank/DDBJ whole genome shotgun (WGS) entry which is preliminary data.</text>
</comment>
<evidence type="ECO:0000256" key="1">
    <source>
        <dbReference type="ARBA" id="ARBA00009964"/>
    </source>
</evidence>
<dbReference type="AlphaFoldDB" id="A0A106C2F7"/>
<name>A0A106C2F7_SHEFR</name>
<dbReference type="InterPro" id="IPR009057">
    <property type="entry name" value="Homeodomain-like_sf"/>
</dbReference>
<dbReference type="GO" id="GO:0003677">
    <property type="term" value="F:DNA binding"/>
    <property type="evidence" value="ECO:0007669"/>
    <property type="project" value="InterPro"/>
</dbReference>
<organism evidence="2">
    <name type="scientific">Shewanella frigidimarina</name>
    <dbReference type="NCBI Taxonomy" id="56812"/>
    <lineage>
        <taxon>Bacteria</taxon>
        <taxon>Pseudomonadati</taxon>
        <taxon>Pseudomonadota</taxon>
        <taxon>Gammaproteobacteria</taxon>
        <taxon>Alteromonadales</taxon>
        <taxon>Shewanellaceae</taxon>
        <taxon>Shewanella</taxon>
    </lineage>
</organism>
<gene>
    <name evidence="2" type="ORF">AWJ07_11855</name>
</gene>